<feature type="transmembrane region" description="Helical" evidence="2">
    <location>
        <begin position="367"/>
        <end position="391"/>
    </location>
</feature>
<reference evidence="3" key="2">
    <citation type="submission" date="2020-09" db="EMBL/GenBank/DDBJ databases">
        <title>Reference genome assembly for Australian Ascochyta lentis isolate Al4.</title>
        <authorList>
            <person name="Lee R.C."/>
            <person name="Farfan-Caceres L.M."/>
            <person name="Debler J.W."/>
            <person name="Williams A.H."/>
            <person name="Henares B.M."/>
        </authorList>
    </citation>
    <scope>NUCLEOTIDE SEQUENCE</scope>
    <source>
        <strain evidence="3">Al4</strain>
    </source>
</reference>
<reference evidence="3" key="1">
    <citation type="submission" date="2018-12" db="EMBL/GenBank/DDBJ databases">
        <authorList>
            <person name="Syme R.A."/>
            <person name="Farfan-Caceres L."/>
            <person name="Lichtenzveig J."/>
        </authorList>
    </citation>
    <scope>NUCLEOTIDE SEQUENCE</scope>
    <source>
        <strain evidence="3">Al4</strain>
    </source>
</reference>
<keyword evidence="2" id="KW-0812">Transmembrane</keyword>
<proteinExistence type="predicted"/>
<dbReference type="AlphaFoldDB" id="A0A8H7J7V3"/>
<feature type="transmembrane region" description="Helical" evidence="2">
    <location>
        <begin position="319"/>
        <end position="347"/>
    </location>
</feature>
<evidence type="ECO:0000256" key="1">
    <source>
        <dbReference type="SAM" id="MobiDB-lite"/>
    </source>
</evidence>
<dbReference type="InterPro" id="IPR029164">
    <property type="entry name" value="PIG-Y"/>
</dbReference>
<dbReference type="PANTHER" id="PTHR39400">
    <property type="entry name" value="YALI0E29227P"/>
    <property type="match status" value="1"/>
</dbReference>
<sequence length="405" mass="44925">MQMAPPRRGPWTAAPITSLRGRFSRLDVTGCVVWDSHARYALVVLSLWPVCARNMERVNGPPRNGSDDATRSTEKDKVKGAAKSEAAPEHKRSKSGGILGSLAFLRSKDVVKKPALRLEADDEGQMEDTEAAQGRSSLATAMGHARKRKGSLRKAAMAKMRERSGSLRKDRTSLKPPIITTTMSTTSLDDDDTNPRRFSYENAPLNSSSDSGWLLPESTLSHSAYPPSLETAERPRLLASPITSPVGPYASTTDEDEVLSFYRPPMSATSSSLYAMSTQDPTVQRRRSNRSDRHTSLTTVQTPTDLEAEDEWDYSETEWWGWVVLIVTWVVFVVGMGSCLGVWSWAWDVGETPYAPPELEDDESLPIVGYYPALIVCTAVMSWVWVVIAWVGMKYFRHSKMVGDD</sequence>
<name>A0A8H7J7V3_9PLEO</name>
<dbReference type="OrthoDB" id="2157498at2759"/>
<evidence type="ECO:0000313" key="4">
    <source>
        <dbReference type="Proteomes" id="UP000651452"/>
    </source>
</evidence>
<keyword evidence="4" id="KW-1185">Reference proteome</keyword>
<keyword evidence="2" id="KW-0472">Membrane</keyword>
<comment type="caution">
    <text evidence="3">The sequence shown here is derived from an EMBL/GenBank/DDBJ whole genome shotgun (WGS) entry which is preliminary data.</text>
</comment>
<feature type="region of interest" description="Disordered" evidence="1">
    <location>
        <begin position="55"/>
        <end position="95"/>
    </location>
</feature>
<feature type="compositionally biased region" description="Polar residues" evidence="1">
    <location>
        <begin position="273"/>
        <end position="282"/>
    </location>
</feature>
<evidence type="ECO:0000256" key="2">
    <source>
        <dbReference type="SAM" id="Phobius"/>
    </source>
</evidence>
<dbReference type="EMBL" id="RZGK01000008">
    <property type="protein sequence ID" value="KAF9697053.1"/>
    <property type="molecule type" value="Genomic_DNA"/>
</dbReference>
<feature type="region of interest" description="Disordered" evidence="1">
    <location>
        <begin position="273"/>
        <end position="297"/>
    </location>
</feature>
<protein>
    <submittedName>
        <fullName evidence="3">Uncharacterized protein</fullName>
    </submittedName>
</protein>
<keyword evidence="2" id="KW-1133">Transmembrane helix</keyword>
<dbReference type="Proteomes" id="UP000651452">
    <property type="component" value="Unassembled WGS sequence"/>
</dbReference>
<dbReference type="Pfam" id="PF15159">
    <property type="entry name" value="PIG-Y"/>
    <property type="match status" value="1"/>
</dbReference>
<accession>A0A8H7J7V3</accession>
<feature type="region of interest" description="Disordered" evidence="1">
    <location>
        <begin position="140"/>
        <end position="169"/>
    </location>
</feature>
<feature type="compositionally biased region" description="Basic and acidic residues" evidence="1">
    <location>
        <begin position="159"/>
        <end position="169"/>
    </location>
</feature>
<organism evidence="3 4">
    <name type="scientific">Ascochyta lentis</name>
    <dbReference type="NCBI Taxonomy" id="205686"/>
    <lineage>
        <taxon>Eukaryota</taxon>
        <taxon>Fungi</taxon>
        <taxon>Dikarya</taxon>
        <taxon>Ascomycota</taxon>
        <taxon>Pezizomycotina</taxon>
        <taxon>Dothideomycetes</taxon>
        <taxon>Pleosporomycetidae</taxon>
        <taxon>Pleosporales</taxon>
        <taxon>Pleosporineae</taxon>
        <taxon>Didymellaceae</taxon>
        <taxon>Ascochyta</taxon>
    </lineage>
</organism>
<gene>
    <name evidence="3" type="ORF">EKO04_004818</name>
</gene>
<evidence type="ECO:0000313" key="3">
    <source>
        <dbReference type="EMBL" id="KAF9697053.1"/>
    </source>
</evidence>
<feature type="compositionally biased region" description="Basic and acidic residues" evidence="1">
    <location>
        <begin position="65"/>
        <end position="79"/>
    </location>
</feature>
<dbReference type="PANTHER" id="PTHR39400:SF1">
    <property type="entry name" value="PIG-P DOMAIN-CONTAINING PROTEIN"/>
    <property type="match status" value="1"/>
</dbReference>